<evidence type="ECO:0000256" key="4">
    <source>
        <dbReference type="ARBA" id="ARBA00022490"/>
    </source>
</evidence>
<dbReference type="OrthoDB" id="9800307at2"/>
<dbReference type="InterPro" id="IPR027417">
    <property type="entry name" value="P-loop_NTPase"/>
</dbReference>
<evidence type="ECO:0000256" key="8">
    <source>
        <dbReference type="ARBA" id="ARBA00022840"/>
    </source>
</evidence>
<keyword evidence="5" id="KW-0819">tRNA processing</keyword>
<name>A0A2M9G4I5_9PROT</name>
<dbReference type="PANTHER" id="PTHR33540">
    <property type="entry name" value="TRNA THREONYLCARBAMOYLADENOSINE BIOSYNTHESIS PROTEIN TSAE"/>
    <property type="match status" value="1"/>
</dbReference>
<keyword evidence="4" id="KW-0963">Cytoplasm</keyword>
<keyword evidence="9" id="KW-0460">Magnesium</keyword>
<evidence type="ECO:0000313" key="12">
    <source>
        <dbReference type="Proteomes" id="UP000229498"/>
    </source>
</evidence>
<dbReference type="RefSeq" id="WP_109792722.1">
    <property type="nucleotide sequence ID" value="NZ_PHIG01000025.1"/>
</dbReference>
<dbReference type="NCBIfam" id="TIGR00150">
    <property type="entry name" value="T6A_YjeE"/>
    <property type="match status" value="1"/>
</dbReference>
<organism evidence="11 12">
    <name type="scientific">Minwuia thermotolerans</name>
    <dbReference type="NCBI Taxonomy" id="2056226"/>
    <lineage>
        <taxon>Bacteria</taxon>
        <taxon>Pseudomonadati</taxon>
        <taxon>Pseudomonadota</taxon>
        <taxon>Alphaproteobacteria</taxon>
        <taxon>Minwuiales</taxon>
        <taxon>Minwuiaceae</taxon>
        <taxon>Minwuia</taxon>
    </lineage>
</organism>
<dbReference type="Proteomes" id="UP000229498">
    <property type="component" value="Unassembled WGS sequence"/>
</dbReference>
<evidence type="ECO:0000256" key="5">
    <source>
        <dbReference type="ARBA" id="ARBA00022694"/>
    </source>
</evidence>
<keyword evidence="12" id="KW-1185">Reference proteome</keyword>
<protein>
    <recommendedName>
        <fullName evidence="3">tRNA threonylcarbamoyladenosine biosynthesis protein TsaE</fullName>
    </recommendedName>
    <alternativeName>
        <fullName evidence="10">t(6)A37 threonylcarbamoyladenosine biosynthesis protein TsaE</fullName>
    </alternativeName>
</protein>
<reference evidence="11 12" key="1">
    <citation type="submission" date="2017-11" db="EMBL/GenBank/DDBJ databases">
        <title>Draft genome sequence of Rhizobiales bacterium SY3-13.</title>
        <authorList>
            <person name="Sun C."/>
        </authorList>
    </citation>
    <scope>NUCLEOTIDE SEQUENCE [LARGE SCALE GENOMIC DNA]</scope>
    <source>
        <strain evidence="11 12">SY3-13</strain>
    </source>
</reference>
<gene>
    <name evidence="11" type="ORF">CVT23_06675</name>
</gene>
<evidence type="ECO:0000256" key="10">
    <source>
        <dbReference type="ARBA" id="ARBA00032441"/>
    </source>
</evidence>
<dbReference type="EMBL" id="PHIG01000025">
    <property type="protein sequence ID" value="PJK30622.1"/>
    <property type="molecule type" value="Genomic_DNA"/>
</dbReference>
<keyword evidence="7" id="KW-0547">Nucleotide-binding</keyword>
<comment type="caution">
    <text evidence="11">The sequence shown here is derived from an EMBL/GenBank/DDBJ whole genome shotgun (WGS) entry which is preliminary data.</text>
</comment>
<keyword evidence="8" id="KW-0067">ATP-binding</keyword>
<dbReference type="SUPFAM" id="SSF52540">
    <property type="entry name" value="P-loop containing nucleoside triphosphate hydrolases"/>
    <property type="match status" value="1"/>
</dbReference>
<dbReference type="InterPro" id="IPR003442">
    <property type="entry name" value="T6A_TsaE"/>
</dbReference>
<evidence type="ECO:0000256" key="3">
    <source>
        <dbReference type="ARBA" id="ARBA00019010"/>
    </source>
</evidence>
<dbReference type="GO" id="GO:0016740">
    <property type="term" value="F:transferase activity"/>
    <property type="evidence" value="ECO:0007669"/>
    <property type="project" value="UniProtKB-KW"/>
</dbReference>
<comment type="similarity">
    <text evidence="2">Belongs to the TsaE family.</text>
</comment>
<dbReference type="GO" id="GO:0005524">
    <property type="term" value="F:ATP binding"/>
    <property type="evidence" value="ECO:0007669"/>
    <property type="project" value="UniProtKB-KW"/>
</dbReference>
<evidence type="ECO:0000256" key="2">
    <source>
        <dbReference type="ARBA" id="ARBA00007599"/>
    </source>
</evidence>
<dbReference type="GO" id="GO:0046872">
    <property type="term" value="F:metal ion binding"/>
    <property type="evidence" value="ECO:0007669"/>
    <property type="project" value="UniProtKB-KW"/>
</dbReference>
<evidence type="ECO:0000256" key="9">
    <source>
        <dbReference type="ARBA" id="ARBA00022842"/>
    </source>
</evidence>
<dbReference type="GO" id="GO:0002949">
    <property type="term" value="P:tRNA threonylcarbamoyladenosine modification"/>
    <property type="evidence" value="ECO:0007669"/>
    <property type="project" value="InterPro"/>
</dbReference>
<keyword evidence="6" id="KW-0479">Metal-binding</keyword>
<sequence>MSVRRAEFHLPDPAATEAFGRRLARALRPGDVVLLSGDLGMGKTALARAVIQALAGRAIDAPSPTFNLVLPYDLPDFRLWHFDLYRLSGPGEVEELGFEEAAAEGVALVEWPDRLGDLAPPDAVRIAIEAAGDGRRLTVQATSGFMERLDDA</sequence>
<accession>A0A2M9G4I5</accession>
<evidence type="ECO:0000313" key="11">
    <source>
        <dbReference type="EMBL" id="PJK30622.1"/>
    </source>
</evidence>
<evidence type="ECO:0000256" key="6">
    <source>
        <dbReference type="ARBA" id="ARBA00022723"/>
    </source>
</evidence>
<dbReference type="GO" id="GO:0005737">
    <property type="term" value="C:cytoplasm"/>
    <property type="evidence" value="ECO:0007669"/>
    <property type="project" value="UniProtKB-SubCell"/>
</dbReference>
<evidence type="ECO:0000256" key="1">
    <source>
        <dbReference type="ARBA" id="ARBA00004496"/>
    </source>
</evidence>
<dbReference type="Pfam" id="PF02367">
    <property type="entry name" value="TsaE"/>
    <property type="match status" value="1"/>
</dbReference>
<dbReference type="AlphaFoldDB" id="A0A2M9G4I5"/>
<keyword evidence="11" id="KW-0808">Transferase</keyword>
<proteinExistence type="inferred from homology"/>
<dbReference type="Gene3D" id="3.40.50.300">
    <property type="entry name" value="P-loop containing nucleotide triphosphate hydrolases"/>
    <property type="match status" value="1"/>
</dbReference>
<comment type="subcellular location">
    <subcellularLocation>
        <location evidence="1">Cytoplasm</location>
    </subcellularLocation>
</comment>
<evidence type="ECO:0000256" key="7">
    <source>
        <dbReference type="ARBA" id="ARBA00022741"/>
    </source>
</evidence>
<dbReference type="PANTHER" id="PTHR33540:SF2">
    <property type="entry name" value="TRNA THREONYLCARBAMOYLADENOSINE BIOSYNTHESIS PROTEIN TSAE"/>
    <property type="match status" value="1"/>
</dbReference>